<reference evidence="1" key="1">
    <citation type="submission" date="2019-08" db="EMBL/GenBank/DDBJ databases">
        <authorList>
            <person name="Kucharzyk K."/>
            <person name="Murdoch R.W."/>
            <person name="Higgins S."/>
            <person name="Loffler F."/>
        </authorList>
    </citation>
    <scope>NUCLEOTIDE SEQUENCE</scope>
</reference>
<dbReference type="EMBL" id="VSSQ01017113">
    <property type="protein sequence ID" value="MPM59081.1"/>
    <property type="molecule type" value="Genomic_DNA"/>
</dbReference>
<accession>A0A645B3E4</accession>
<dbReference type="AlphaFoldDB" id="A0A645B3E4"/>
<comment type="caution">
    <text evidence="1">The sequence shown here is derived from an EMBL/GenBank/DDBJ whole genome shotgun (WGS) entry which is preliminary data.</text>
</comment>
<protein>
    <submittedName>
        <fullName evidence="1">Uncharacterized protein</fullName>
    </submittedName>
</protein>
<evidence type="ECO:0000313" key="1">
    <source>
        <dbReference type="EMBL" id="MPM59081.1"/>
    </source>
</evidence>
<proteinExistence type="predicted"/>
<organism evidence="1">
    <name type="scientific">bioreactor metagenome</name>
    <dbReference type="NCBI Taxonomy" id="1076179"/>
    <lineage>
        <taxon>unclassified sequences</taxon>
        <taxon>metagenomes</taxon>
        <taxon>ecological metagenomes</taxon>
    </lineage>
</organism>
<gene>
    <name evidence="1" type="ORF">SDC9_105919</name>
</gene>
<sequence length="65" mass="7149">MAKEIGSLHRYIKQGFLAGSTVMGNTGHHQMPQVIGFKVQAVSKRTFLILGSYLGTNHGMIVFLM</sequence>
<name>A0A645B3E4_9ZZZZ</name>